<dbReference type="Proteomes" id="UP001519460">
    <property type="component" value="Unassembled WGS sequence"/>
</dbReference>
<accession>A0ABD0JDF0</accession>
<proteinExistence type="predicted"/>
<evidence type="ECO:0000256" key="2">
    <source>
        <dbReference type="SAM" id="SignalP"/>
    </source>
</evidence>
<evidence type="ECO:0000259" key="3">
    <source>
        <dbReference type="PROSITE" id="PS50835"/>
    </source>
</evidence>
<sequence>MVNWTLKRVIMANLMRRVFMLAAWIFVAATTEPPKSSGHFHVTQDRKATYDDKTDSWHVTLSCGQFVSLGHPAVDVLWQTPSGDTKSTSYDHGQFYLQLPNPVEGGNYTCALPSTYAATSCLPAGSPLSREAALLVDETKARLTLLEAENTDLKTLVKSLGNRAEALAKENDVLKNQTDSFEHLMKQKTDSLQQKLDDATATLEPPKSSGHFHVTQDRKATYDDKTDSWHVTLSCGQFVSLGHPAVDVLWQTPSGDTKSTSYDHGQFYLQLPNPVEGGNYTCALPSTYAATSCLPAGSPLSREAALLVDETKARLTLLEAENTDLKTLVKSLGNRAEALAKENDVLKNQTDSFEHLMKQKTDSLQQKLDDATATLGKHNRFGEVKFSR</sequence>
<organism evidence="4 5">
    <name type="scientific">Batillaria attramentaria</name>
    <dbReference type="NCBI Taxonomy" id="370345"/>
    <lineage>
        <taxon>Eukaryota</taxon>
        <taxon>Metazoa</taxon>
        <taxon>Spiralia</taxon>
        <taxon>Lophotrochozoa</taxon>
        <taxon>Mollusca</taxon>
        <taxon>Gastropoda</taxon>
        <taxon>Caenogastropoda</taxon>
        <taxon>Sorbeoconcha</taxon>
        <taxon>Cerithioidea</taxon>
        <taxon>Batillariidae</taxon>
        <taxon>Batillaria</taxon>
    </lineage>
</organism>
<dbReference type="AlphaFoldDB" id="A0ABD0JDF0"/>
<feature type="coiled-coil region" evidence="1">
    <location>
        <begin position="308"/>
        <end position="349"/>
    </location>
</feature>
<feature type="chain" id="PRO_5044847601" description="Ig-like domain-containing protein" evidence="2">
    <location>
        <begin position="30"/>
        <end position="388"/>
    </location>
</feature>
<comment type="caution">
    <text evidence="4">The sequence shown here is derived from an EMBL/GenBank/DDBJ whole genome shotgun (WGS) entry which is preliminary data.</text>
</comment>
<feature type="domain" description="Ig-like" evidence="3">
    <location>
        <begin position="206"/>
        <end position="292"/>
    </location>
</feature>
<feature type="domain" description="Ig-like" evidence="3">
    <location>
        <begin position="34"/>
        <end position="120"/>
    </location>
</feature>
<keyword evidence="1" id="KW-0175">Coiled coil</keyword>
<dbReference type="InterPro" id="IPR007110">
    <property type="entry name" value="Ig-like_dom"/>
</dbReference>
<evidence type="ECO:0000313" key="4">
    <source>
        <dbReference type="EMBL" id="KAK7471458.1"/>
    </source>
</evidence>
<keyword evidence="2" id="KW-0732">Signal</keyword>
<gene>
    <name evidence="4" type="ORF">BaRGS_00035894</name>
</gene>
<feature type="signal peptide" evidence="2">
    <location>
        <begin position="1"/>
        <end position="29"/>
    </location>
</feature>
<keyword evidence="5" id="KW-1185">Reference proteome</keyword>
<name>A0ABD0JDF0_9CAEN</name>
<dbReference type="EMBL" id="JACVVK020000492">
    <property type="protein sequence ID" value="KAK7471458.1"/>
    <property type="molecule type" value="Genomic_DNA"/>
</dbReference>
<reference evidence="4 5" key="1">
    <citation type="journal article" date="2023" name="Sci. Data">
        <title>Genome assembly of the Korean intertidal mud-creeper Batillaria attramentaria.</title>
        <authorList>
            <person name="Patra A.K."/>
            <person name="Ho P.T."/>
            <person name="Jun S."/>
            <person name="Lee S.J."/>
            <person name="Kim Y."/>
            <person name="Won Y.J."/>
        </authorList>
    </citation>
    <scope>NUCLEOTIDE SEQUENCE [LARGE SCALE GENOMIC DNA]</scope>
    <source>
        <strain evidence="4">Wonlab-2016</strain>
    </source>
</reference>
<evidence type="ECO:0000256" key="1">
    <source>
        <dbReference type="SAM" id="Coils"/>
    </source>
</evidence>
<evidence type="ECO:0000313" key="5">
    <source>
        <dbReference type="Proteomes" id="UP001519460"/>
    </source>
</evidence>
<feature type="coiled-coil region" evidence="1">
    <location>
        <begin position="136"/>
        <end position="177"/>
    </location>
</feature>
<feature type="non-terminal residue" evidence="4">
    <location>
        <position position="388"/>
    </location>
</feature>
<dbReference type="PROSITE" id="PS50835">
    <property type="entry name" value="IG_LIKE"/>
    <property type="match status" value="2"/>
</dbReference>
<protein>
    <recommendedName>
        <fullName evidence="3">Ig-like domain-containing protein</fullName>
    </recommendedName>
</protein>